<evidence type="ECO:0000256" key="5">
    <source>
        <dbReference type="ARBA" id="ARBA00022989"/>
    </source>
</evidence>
<dbReference type="AlphaFoldDB" id="A0A211YLE2"/>
<evidence type="ECO:0000256" key="6">
    <source>
        <dbReference type="ARBA" id="ARBA00023136"/>
    </source>
</evidence>
<dbReference type="SUPFAM" id="SSF103473">
    <property type="entry name" value="MFS general substrate transporter"/>
    <property type="match status" value="1"/>
</dbReference>
<feature type="transmembrane region" description="Helical" evidence="7">
    <location>
        <begin position="179"/>
        <end position="198"/>
    </location>
</feature>
<evidence type="ECO:0000256" key="3">
    <source>
        <dbReference type="ARBA" id="ARBA00022475"/>
    </source>
</evidence>
<feature type="domain" description="Major facilitator superfamily (MFS) profile" evidence="8">
    <location>
        <begin position="21"/>
        <end position="408"/>
    </location>
</feature>
<evidence type="ECO:0000313" key="10">
    <source>
        <dbReference type="Proteomes" id="UP000196694"/>
    </source>
</evidence>
<feature type="transmembrane region" description="Helical" evidence="7">
    <location>
        <begin position="384"/>
        <end position="403"/>
    </location>
</feature>
<evidence type="ECO:0000256" key="1">
    <source>
        <dbReference type="ARBA" id="ARBA00004651"/>
    </source>
</evidence>
<feature type="transmembrane region" description="Helical" evidence="7">
    <location>
        <begin position="21"/>
        <end position="43"/>
    </location>
</feature>
<evidence type="ECO:0000256" key="7">
    <source>
        <dbReference type="SAM" id="Phobius"/>
    </source>
</evidence>
<evidence type="ECO:0000256" key="2">
    <source>
        <dbReference type="ARBA" id="ARBA00022448"/>
    </source>
</evidence>
<sequence length="414" mass="42092">MSIKPGPWCVALALRRGAATALAAIIAAVFLASVAAGLSRLALAKYLRDDLGASALLVSSLTSWFMGARAFLSVFSGFAADASPAARRLFLFLPLVLIAVIVYVIPSLGSPSAIILLNAVWGFLSGALWPVTQTVAAVLAAPWSSTIMSVYFASGSLGVSAGQYLYGLLPLSNQDAVRLSAGLFAASAAVMAYASRVAPPAGPRAGRKGPGRSRLPDVLSDGLAVWILFSALAAGYLSGLLKEFLYIYLGEVYGLDRQALASSLALAGVVSFVAGLAVGPLADRVGVAPVLAAVLAMGLVGSLALGLSPSFPGALLGLALAMTAARSSLPLTRNAAAFTAGLQATLVGASNAFSNIGHMVSPIIAGRLYDTLHGQTLAGLRGEATPFLTAAVLLAVTLALYPASARRRHGGEKS</sequence>
<feature type="transmembrane region" description="Helical" evidence="7">
    <location>
        <begin position="259"/>
        <end position="278"/>
    </location>
</feature>
<dbReference type="GO" id="GO:0022857">
    <property type="term" value="F:transmembrane transporter activity"/>
    <property type="evidence" value="ECO:0007669"/>
    <property type="project" value="InterPro"/>
</dbReference>
<protein>
    <recommendedName>
        <fullName evidence="8">Major facilitator superfamily (MFS) profile domain-containing protein</fullName>
    </recommendedName>
</protein>
<comment type="subcellular location">
    <subcellularLocation>
        <location evidence="1">Cell membrane</location>
        <topology evidence="1">Multi-pass membrane protein</topology>
    </subcellularLocation>
</comment>
<gene>
    <name evidence="9" type="ORF">Pdsh_10090</name>
</gene>
<name>A0A211YLE2_9CREN</name>
<evidence type="ECO:0000313" key="9">
    <source>
        <dbReference type="EMBL" id="OWJ53858.1"/>
    </source>
</evidence>
<keyword evidence="10" id="KW-1185">Reference proteome</keyword>
<dbReference type="Pfam" id="PF07690">
    <property type="entry name" value="MFS_1"/>
    <property type="match status" value="1"/>
</dbReference>
<dbReference type="InterPro" id="IPR036259">
    <property type="entry name" value="MFS_trans_sf"/>
</dbReference>
<dbReference type="PROSITE" id="PS50850">
    <property type="entry name" value="MFS"/>
    <property type="match status" value="1"/>
</dbReference>
<organism evidence="9 10">
    <name type="scientific">Pyrodictium delaneyi</name>
    <dbReference type="NCBI Taxonomy" id="1273541"/>
    <lineage>
        <taxon>Archaea</taxon>
        <taxon>Thermoproteota</taxon>
        <taxon>Thermoprotei</taxon>
        <taxon>Desulfurococcales</taxon>
        <taxon>Pyrodictiaceae</taxon>
        <taxon>Pyrodictium</taxon>
    </lineage>
</organism>
<dbReference type="Proteomes" id="UP000196694">
    <property type="component" value="Unassembled WGS sequence"/>
</dbReference>
<dbReference type="PANTHER" id="PTHR23517">
    <property type="entry name" value="RESISTANCE PROTEIN MDTM, PUTATIVE-RELATED-RELATED"/>
    <property type="match status" value="1"/>
</dbReference>
<feature type="transmembrane region" description="Helical" evidence="7">
    <location>
        <begin position="114"/>
        <end position="141"/>
    </location>
</feature>
<feature type="transmembrane region" description="Helical" evidence="7">
    <location>
        <begin position="89"/>
        <end position="108"/>
    </location>
</feature>
<feature type="transmembrane region" description="Helical" evidence="7">
    <location>
        <begin position="148"/>
        <end position="167"/>
    </location>
</feature>
<keyword evidence="6 7" id="KW-0472">Membrane</keyword>
<keyword evidence="4 7" id="KW-0812">Transmembrane</keyword>
<keyword evidence="3" id="KW-1003">Cell membrane</keyword>
<dbReference type="GO" id="GO:0005886">
    <property type="term" value="C:plasma membrane"/>
    <property type="evidence" value="ECO:0007669"/>
    <property type="project" value="UniProtKB-SubCell"/>
</dbReference>
<feature type="transmembrane region" description="Helical" evidence="7">
    <location>
        <begin position="218"/>
        <end position="239"/>
    </location>
</feature>
<dbReference type="InterPro" id="IPR020846">
    <property type="entry name" value="MFS_dom"/>
</dbReference>
<comment type="caution">
    <text evidence="9">The sequence shown here is derived from an EMBL/GenBank/DDBJ whole genome shotgun (WGS) entry which is preliminary data.</text>
</comment>
<accession>A0A211YLE2</accession>
<feature type="transmembrane region" description="Helical" evidence="7">
    <location>
        <begin position="341"/>
        <end position="364"/>
    </location>
</feature>
<dbReference type="InterPro" id="IPR050171">
    <property type="entry name" value="MFS_Transporters"/>
</dbReference>
<dbReference type="InterPro" id="IPR011701">
    <property type="entry name" value="MFS"/>
</dbReference>
<keyword evidence="5 7" id="KW-1133">Transmembrane helix</keyword>
<evidence type="ECO:0000259" key="8">
    <source>
        <dbReference type="PROSITE" id="PS50850"/>
    </source>
</evidence>
<dbReference type="EMBL" id="NCQP01000008">
    <property type="protein sequence ID" value="OWJ53858.1"/>
    <property type="molecule type" value="Genomic_DNA"/>
</dbReference>
<feature type="transmembrane region" description="Helical" evidence="7">
    <location>
        <begin position="55"/>
        <end position="77"/>
    </location>
</feature>
<keyword evidence="2" id="KW-0813">Transport</keyword>
<dbReference type="Gene3D" id="1.20.1250.20">
    <property type="entry name" value="MFS general substrate transporter like domains"/>
    <property type="match status" value="1"/>
</dbReference>
<proteinExistence type="predicted"/>
<reference evidence="9 10" key="1">
    <citation type="submission" date="2017-05" db="EMBL/GenBank/DDBJ databases">
        <title>The draft genome of the hyperthermophilic archaeon 'Pyrodictium delaneyi strain Hulk', an iron and nitrate reducer, reveals the capacity for sulfate reduction.</title>
        <authorList>
            <person name="Demey L.M."/>
            <person name="Miller C."/>
            <person name="Manzella M."/>
            <person name="Reguera G."/>
            <person name="Kashefi K."/>
        </authorList>
    </citation>
    <scope>NUCLEOTIDE SEQUENCE [LARGE SCALE GENOMIC DNA]</scope>
    <source>
        <strain evidence="9 10">Hulk</strain>
    </source>
</reference>
<evidence type="ECO:0000256" key="4">
    <source>
        <dbReference type="ARBA" id="ARBA00022692"/>
    </source>
</evidence>